<keyword evidence="13" id="KW-1185">Reference proteome</keyword>
<keyword evidence="1" id="KW-0813">Transport</keyword>
<dbReference type="Gene3D" id="2.40.50.100">
    <property type="match status" value="1"/>
</dbReference>
<evidence type="ECO:0000259" key="11">
    <source>
        <dbReference type="PROSITE" id="PS51866"/>
    </source>
</evidence>
<keyword evidence="5" id="KW-0547">Nucleotide-binding</keyword>
<dbReference type="InterPro" id="IPR008995">
    <property type="entry name" value="Mo/tungstate-bd_C_term_dom"/>
</dbReference>
<sequence>MSELNIQFHKQLGDTVFDIDIQLPNRGISAIFGRSGAGKTSLINVISGLVGPDSGEIQVKDRWLFSTSRRVNLPIEQRRVGYVFQESRLFPHYTVKSNLNYGVKHQDPKYFESIVELLAIKPLLDRYPNSLSGGEKQRVAIGRALLSQPDILLMDEPLASLDLPRKREVMPFLEQLADTVNIPILYVTHSLDEILRLADYLVLIENGKVVNAGNVEAVWSSETMRPWHDMSEHSTLFAGEIHRQHENYTLTELRLAPNVPLWVQQVQGESGTAIRLQIRANDVSIVTEKPEQTSIRNILPATIQQIEHRMQPEGTRHVDIKLELAPDCFLWATITEWALDDLQLSVGQAVYAQIKGVSITQQDVAVTR</sequence>
<dbReference type="PROSITE" id="PS00211">
    <property type="entry name" value="ABC_TRANSPORTER_1"/>
    <property type="match status" value="1"/>
</dbReference>
<feature type="domain" description="Mop" evidence="11">
    <location>
        <begin position="292"/>
        <end position="363"/>
    </location>
</feature>
<dbReference type="NCBIfam" id="TIGR02142">
    <property type="entry name" value="modC_ABC"/>
    <property type="match status" value="1"/>
</dbReference>
<dbReference type="SUPFAM" id="SSF50331">
    <property type="entry name" value="MOP-like"/>
    <property type="match status" value="1"/>
</dbReference>
<dbReference type="InterPro" id="IPR003439">
    <property type="entry name" value="ABC_transporter-like_ATP-bd"/>
</dbReference>
<evidence type="ECO:0000256" key="9">
    <source>
        <dbReference type="PROSITE-ProRule" id="PRU01213"/>
    </source>
</evidence>
<dbReference type="InterPro" id="IPR011868">
    <property type="entry name" value="ModC_ABC_ATP-bd"/>
</dbReference>
<name>A0ABS0GKK1_9VIBR</name>
<proteinExistence type="predicted"/>
<dbReference type="Pfam" id="PF00005">
    <property type="entry name" value="ABC_tran"/>
    <property type="match status" value="1"/>
</dbReference>
<keyword evidence="6 12" id="KW-0067">ATP-binding</keyword>
<keyword evidence="4" id="KW-0997">Cell inner membrane</keyword>
<dbReference type="RefSeq" id="WP_196124876.1">
    <property type="nucleotide sequence ID" value="NZ_JADPMR010000004.1"/>
</dbReference>
<reference evidence="12 13" key="1">
    <citation type="submission" date="2020-11" db="EMBL/GenBank/DDBJ databases">
        <title>Vibrio nitrifigilis sp. nov., a marine nitrogen-fixing bacterium isolated from the lagoon sediment of an islet inside an atoll.</title>
        <authorList>
            <person name="Wang L.-T."/>
            <person name="Shieh W.Y."/>
        </authorList>
    </citation>
    <scope>NUCLEOTIDE SEQUENCE [LARGE SCALE GENOMIC DNA]</scope>
    <source>
        <strain evidence="12 13">NFV-1</strain>
    </source>
</reference>
<accession>A0ABS0GKK1</accession>
<dbReference type="InterPro" id="IPR003593">
    <property type="entry name" value="AAA+_ATPase"/>
</dbReference>
<dbReference type="PROSITE" id="PS50893">
    <property type="entry name" value="ABC_TRANSPORTER_2"/>
    <property type="match status" value="1"/>
</dbReference>
<dbReference type="Proteomes" id="UP000597206">
    <property type="component" value="Unassembled WGS sequence"/>
</dbReference>
<evidence type="ECO:0000256" key="8">
    <source>
        <dbReference type="ARBA" id="ARBA00023136"/>
    </source>
</evidence>
<dbReference type="PROSITE" id="PS51866">
    <property type="entry name" value="MOP"/>
    <property type="match status" value="1"/>
</dbReference>
<evidence type="ECO:0000256" key="7">
    <source>
        <dbReference type="ARBA" id="ARBA00022967"/>
    </source>
</evidence>
<keyword evidence="2" id="KW-1003">Cell membrane</keyword>
<keyword evidence="3 9" id="KW-0500">Molybdenum</keyword>
<dbReference type="SUPFAM" id="SSF52540">
    <property type="entry name" value="P-loop containing nucleoside triphosphate hydrolases"/>
    <property type="match status" value="1"/>
</dbReference>
<protein>
    <submittedName>
        <fullName evidence="12">Molybdenum ABC transporter ATP-binding protein ModC</fullName>
    </submittedName>
</protein>
<dbReference type="InterPro" id="IPR050334">
    <property type="entry name" value="Molybdenum_import_ModC"/>
</dbReference>
<dbReference type="NCBIfam" id="NF008355">
    <property type="entry name" value="PRK11144.1"/>
    <property type="match status" value="1"/>
</dbReference>
<evidence type="ECO:0000259" key="10">
    <source>
        <dbReference type="PROSITE" id="PS50893"/>
    </source>
</evidence>
<dbReference type="PANTHER" id="PTHR43514">
    <property type="entry name" value="ABC TRANSPORTER I FAMILY MEMBER 10"/>
    <property type="match status" value="1"/>
</dbReference>
<evidence type="ECO:0000256" key="5">
    <source>
        <dbReference type="ARBA" id="ARBA00022741"/>
    </source>
</evidence>
<dbReference type="InterPro" id="IPR005116">
    <property type="entry name" value="Transp-assoc_OB_typ1"/>
</dbReference>
<dbReference type="SMART" id="SM00382">
    <property type="entry name" value="AAA"/>
    <property type="match status" value="1"/>
</dbReference>
<dbReference type="Pfam" id="PF03459">
    <property type="entry name" value="TOBE"/>
    <property type="match status" value="1"/>
</dbReference>
<keyword evidence="7" id="KW-1278">Translocase</keyword>
<keyword evidence="8" id="KW-0472">Membrane</keyword>
<dbReference type="GO" id="GO:0005524">
    <property type="term" value="F:ATP binding"/>
    <property type="evidence" value="ECO:0007669"/>
    <property type="project" value="UniProtKB-KW"/>
</dbReference>
<dbReference type="PANTHER" id="PTHR43514:SF4">
    <property type="entry name" value="ABC TRANSPORTER I FAMILY MEMBER 10"/>
    <property type="match status" value="1"/>
</dbReference>
<gene>
    <name evidence="12" type="primary">modC</name>
    <name evidence="12" type="ORF">I1A42_21205</name>
</gene>
<evidence type="ECO:0000256" key="2">
    <source>
        <dbReference type="ARBA" id="ARBA00022475"/>
    </source>
</evidence>
<comment type="caution">
    <text evidence="12">The sequence shown here is derived from an EMBL/GenBank/DDBJ whole genome shotgun (WGS) entry which is preliminary data.</text>
</comment>
<evidence type="ECO:0000313" key="12">
    <source>
        <dbReference type="EMBL" id="MBF9003000.1"/>
    </source>
</evidence>
<dbReference type="InterPro" id="IPR017871">
    <property type="entry name" value="ABC_transporter-like_CS"/>
</dbReference>
<evidence type="ECO:0000313" key="13">
    <source>
        <dbReference type="Proteomes" id="UP000597206"/>
    </source>
</evidence>
<evidence type="ECO:0000256" key="4">
    <source>
        <dbReference type="ARBA" id="ARBA00022519"/>
    </source>
</evidence>
<organism evidence="12 13">
    <name type="scientific">Vibrio nitrifigilis</name>
    <dbReference type="NCBI Taxonomy" id="2789781"/>
    <lineage>
        <taxon>Bacteria</taxon>
        <taxon>Pseudomonadati</taxon>
        <taxon>Pseudomonadota</taxon>
        <taxon>Gammaproteobacteria</taxon>
        <taxon>Vibrionales</taxon>
        <taxon>Vibrionaceae</taxon>
        <taxon>Vibrio</taxon>
    </lineage>
</organism>
<evidence type="ECO:0000256" key="6">
    <source>
        <dbReference type="ARBA" id="ARBA00022840"/>
    </source>
</evidence>
<dbReference type="Gene3D" id="3.40.50.300">
    <property type="entry name" value="P-loop containing nucleotide triphosphate hydrolases"/>
    <property type="match status" value="1"/>
</dbReference>
<dbReference type="InterPro" id="IPR004606">
    <property type="entry name" value="Mop_domain"/>
</dbReference>
<dbReference type="InterPro" id="IPR027417">
    <property type="entry name" value="P-loop_NTPase"/>
</dbReference>
<evidence type="ECO:0000256" key="3">
    <source>
        <dbReference type="ARBA" id="ARBA00022505"/>
    </source>
</evidence>
<evidence type="ECO:0000256" key="1">
    <source>
        <dbReference type="ARBA" id="ARBA00022448"/>
    </source>
</evidence>
<dbReference type="EMBL" id="JADPMR010000004">
    <property type="protein sequence ID" value="MBF9003000.1"/>
    <property type="molecule type" value="Genomic_DNA"/>
</dbReference>
<feature type="domain" description="ABC transporter" evidence="10">
    <location>
        <begin position="1"/>
        <end position="231"/>
    </location>
</feature>